<reference evidence="3" key="1">
    <citation type="submission" date="2020-05" db="EMBL/GenBank/DDBJ databases">
        <title>Sulfur intermediates as new biogeochemical hubs in an aquatic model microbial ecosystem.</title>
        <authorList>
            <person name="Vigneron A."/>
        </authorList>
    </citation>
    <scope>NUCLEOTIDE SEQUENCE</scope>
    <source>
        <strain evidence="3">Bin.250</strain>
    </source>
</reference>
<evidence type="ECO:0000256" key="1">
    <source>
        <dbReference type="SAM" id="Phobius"/>
    </source>
</evidence>
<dbReference type="Pfam" id="PF01553">
    <property type="entry name" value="Acyltransferase"/>
    <property type="match status" value="1"/>
</dbReference>
<comment type="caution">
    <text evidence="3">The sequence shown here is derived from an EMBL/GenBank/DDBJ whole genome shotgun (WGS) entry which is preliminary data.</text>
</comment>
<proteinExistence type="predicted"/>
<evidence type="ECO:0000313" key="4">
    <source>
        <dbReference type="Proteomes" id="UP000754644"/>
    </source>
</evidence>
<evidence type="ECO:0000313" key="3">
    <source>
        <dbReference type="EMBL" id="NQV63826.1"/>
    </source>
</evidence>
<dbReference type="SUPFAM" id="SSF69593">
    <property type="entry name" value="Glycerol-3-phosphate (1)-acyltransferase"/>
    <property type="match status" value="1"/>
</dbReference>
<keyword evidence="3" id="KW-0012">Acyltransferase</keyword>
<gene>
    <name evidence="3" type="ORF">HQ497_00550</name>
</gene>
<dbReference type="SMART" id="SM00563">
    <property type="entry name" value="PlsC"/>
    <property type="match status" value="1"/>
</dbReference>
<protein>
    <submittedName>
        <fullName evidence="3">1-acyl-sn-glycerol-3-phosphate acyltransferase</fullName>
    </submittedName>
</protein>
<organism evidence="3 4">
    <name type="scientific">SAR86 cluster bacterium</name>
    <dbReference type="NCBI Taxonomy" id="2030880"/>
    <lineage>
        <taxon>Bacteria</taxon>
        <taxon>Pseudomonadati</taxon>
        <taxon>Pseudomonadota</taxon>
        <taxon>Gammaproteobacteria</taxon>
        <taxon>SAR86 cluster</taxon>
    </lineage>
</organism>
<name>A0A973A8J7_9GAMM</name>
<keyword evidence="3" id="KW-0808">Transferase</keyword>
<dbReference type="GO" id="GO:0016746">
    <property type="term" value="F:acyltransferase activity"/>
    <property type="evidence" value="ECO:0007669"/>
    <property type="project" value="UniProtKB-KW"/>
</dbReference>
<feature type="transmembrane region" description="Helical" evidence="1">
    <location>
        <begin position="56"/>
        <end position="78"/>
    </location>
</feature>
<dbReference type="PANTHER" id="PTHR10983">
    <property type="entry name" value="1-ACYLGLYCEROL-3-PHOSPHATE ACYLTRANSFERASE-RELATED"/>
    <property type="match status" value="1"/>
</dbReference>
<dbReference type="NCBIfam" id="NF010621">
    <property type="entry name" value="PRK14014.1"/>
    <property type="match status" value="1"/>
</dbReference>
<evidence type="ECO:0000259" key="2">
    <source>
        <dbReference type="SMART" id="SM00563"/>
    </source>
</evidence>
<dbReference type="PANTHER" id="PTHR10983:SF16">
    <property type="entry name" value="LYSOCARDIOLIPIN ACYLTRANSFERASE 1"/>
    <property type="match status" value="1"/>
</dbReference>
<sequence>MLVVTAGLQSGFYEPGRWYLGHEFVNFSFKIIRPLTLNPLRHCISAISLTAITVNLLFWIPFLILFALIPALIPVAAVRRGCYFCTDLSYRGAVGGNSFWLQRILGIRMQVTGDLPTSKWQKMLVISNHRSWFDILALQAVIVPHGPIIKFLIKKELIYVPVVGWVCLALNFPRLTRGQKPGGKGKDFDSVTSAVMEMDNSAFALLNFIEGTRFTPAKREQLKSKYQYLLNPKTGSLRLMLENLPHCDIVDVTLIYPTDMDFWEILSGRLKQLEVHVTCNPADEIKNVKQWVNSRWQEKEARYQRART</sequence>
<keyword evidence="1" id="KW-0812">Transmembrane</keyword>
<dbReference type="Proteomes" id="UP000754644">
    <property type="component" value="Unassembled WGS sequence"/>
</dbReference>
<dbReference type="GO" id="GO:0012505">
    <property type="term" value="C:endomembrane system"/>
    <property type="evidence" value="ECO:0007669"/>
    <property type="project" value="TreeGrafter"/>
</dbReference>
<dbReference type="CDD" id="cd07990">
    <property type="entry name" value="LPLAT_LCLAT1-like"/>
    <property type="match status" value="1"/>
</dbReference>
<dbReference type="InterPro" id="IPR002123">
    <property type="entry name" value="Plipid/glycerol_acylTrfase"/>
</dbReference>
<keyword evidence="1" id="KW-0472">Membrane</keyword>
<keyword evidence="1" id="KW-1133">Transmembrane helix</keyword>
<dbReference type="EMBL" id="JABMOJ010000022">
    <property type="protein sequence ID" value="NQV63826.1"/>
    <property type="molecule type" value="Genomic_DNA"/>
</dbReference>
<feature type="domain" description="Phospholipid/glycerol acyltransferase" evidence="2">
    <location>
        <begin position="123"/>
        <end position="257"/>
    </location>
</feature>
<accession>A0A973A8J7</accession>
<dbReference type="AlphaFoldDB" id="A0A973A8J7"/>